<gene>
    <name evidence="2" type="ORF">AB4875_08170</name>
</gene>
<dbReference type="PANTHER" id="PTHR21432:SF20">
    <property type="entry name" value="ACETYL-COA HYDROLASE"/>
    <property type="match status" value="1"/>
</dbReference>
<evidence type="ECO:0000259" key="1">
    <source>
        <dbReference type="Pfam" id="PF13336"/>
    </source>
</evidence>
<feature type="domain" description="Acetyl-CoA hydrolase/transferase C-terminal" evidence="1">
    <location>
        <begin position="435"/>
        <end position="598"/>
    </location>
</feature>
<dbReference type="EMBL" id="JBFRYB010000001">
    <property type="protein sequence ID" value="MEX1665464.1"/>
    <property type="molecule type" value="Genomic_DNA"/>
</dbReference>
<keyword evidence="2" id="KW-0378">Hydrolase</keyword>
<accession>A0ABV3TV28</accession>
<dbReference type="Pfam" id="PF13336">
    <property type="entry name" value="AcetylCoA_hyd_C"/>
    <property type="match status" value="1"/>
</dbReference>
<reference evidence="2 3" key="1">
    <citation type="journal article" date="2011" name="Int. J. Syst. Evol. Microbiol.">
        <title>Zhongshania antarctica gen. nov., sp. nov. and Zhongshania guokunii sp. nov., gammaproteobacteria respectively isolated from coastal attached (fast) ice and surface seawater of the Antarctic.</title>
        <authorList>
            <person name="Li H.J."/>
            <person name="Zhang X.Y."/>
            <person name="Chen C.X."/>
            <person name="Zhang Y.J."/>
            <person name="Gao Z.M."/>
            <person name="Yu Y."/>
            <person name="Chen X.L."/>
            <person name="Chen B."/>
            <person name="Zhang Y.Z."/>
        </authorList>
    </citation>
    <scope>NUCLEOTIDE SEQUENCE [LARGE SCALE GENOMIC DNA]</scope>
    <source>
        <strain evidence="2 3">R06B22</strain>
    </source>
</reference>
<dbReference type="Gene3D" id="3.40.1080.20">
    <property type="entry name" value="Acetyl-CoA hydrolase/transferase C-terminal domain"/>
    <property type="match status" value="1"/>
</dbReference>
<dbReference type="InterPro" id="IPR026888">
    <property type="entry name" value="AcetylCoA_hyd_C"/>
</dbReference>
<dbReference type="InterPro" id="IPR037171">
    <property type="entry name" value="NagB/RpiA_transferase-like"/>
</dbReference>
<comment type="caution">
    <text evidence="2">The sequence shown here is derived from an EMBL/GenBank/DDBJ whole genome shotgun (WGS) entry which is preliminary data.</text>
</comment>
<proteinExistence type="predicted"/>
<dbReference type="InterPro" id="IPR038460">
    <property type="entry name" value="AcetylCoA_hyd_C_sf"/>
</dbReference>
<keyword evidence="3" id="KW-1185">Reference proteome</keyword>
<dbReference type="GO" id="GO:0016787">
    <property type="term" value="F:hydrolase activity"/>
    <property type="evidence" value="ECO:0007669"/>
    <property type="project" value="UniProtKB-KW"/>
</dbReference>
<evidence type="ECO:0000313" key="3">
    <source>
        <dbReference type="Proteomes" id="UP001557484"/>
    </source>
</evidence>
<evidence type="ECO:0000313" key="2">
    <source>
        <dbReference type="EMBL" id="MEX1665464.1"/>
    </source>
</evidence>
<organism evidence="2 3">
    <name type="scientific">Zhongshania arctica</name>
    <dbReference type="NCBI Taxonomy" id="3238302"/>
    <lineage>
        <taxon>Bacteria</taxon>
        <taxon>Pseudomonadati</taxon>
        <taxon>Pseudomonadota</taxon>
        <taxon>Gammaproteobacteria</taxon>
        <taxon>Cellvibrionales</taxon>
        <taxon>Spongiibacteraceae</taxon>
        <taxon>Zhongshania</taxon>
    </lineage>
</organism>
<dbReference type="PANTHER" id="PTHR21432">
    <property type="entry name" value="ACETYL-COA HYDROLASE-RELATED"/>
    <property type="match status" value="1"/>
</dbReference>
<protein>
    <submittedName>
        <fullName evidence="2">Acetyl-CoA hydrolase/transferase C-terminal domain-containing protein</fullName>
    </submittedName>
</protein>
<dbReference type="Gene3D" id="3.30.750.70">
    <property type="entry name" value="4-hydroxybutyrate coenzyme like domains"/>
    <property type="match status" value="1"/>
</dbReference>
<dbReference type="Proteomes" id="UP001557484">
    <property type="component" value="Unassembled WGS sequence"/>
</dbReference>
<sequence>MSLHQTKLEMVGVDYCVEQIIERLGKDLRVAMPLGLGKPVELIDALYRRASSDPSISLTILTALSLARPRESDPIRGRLLNPVFDRLYAKYSEPLYLQAERKGEMPANIQLCEFYFKAGSRLGHVSAQQNYISSNYTHAARDVVARGCNVVIQLLSQEGEALSMSCNPDTSAEVVARLKQAKRDYVAVGVVHPSLPFMYGDAEIDPAQFDFLALTNSEQHDLFQVPRLPPIPDADYAIGLRASTLIRDGGTLQLGIGAMGDAIVQSVLLRHQRNADYRELLKKFDVDSNSADLVDAIGGRNTFEQGLYGATEMFVEGFLHLFEAGVLRRRVYDFWALQELINLGQCNPLALTPDCLALLAELGVRELRGKDFDTLQYHGFFNDECRYSEGQLFSPQGESCPANMANPDSQKFMAAHCLGSQLRNGKVMHGGFFLGSGEFYRALREMPEAQRRQLAMCGVEKINQLDNNPRLYKSQRQMARFINTGLNVSLNGAVASDTLESGQVLSGVGGQYNFVAMAHQLEGGRSVLMIRATRSQGGKAVSNIVSHYGACTIPRHLRDIIVTEYGVADLRSKTDEEVCIALINIADSRFQAGLLAEAKAAGKLSADHRVPQAFSNNLPHIIKANVAWARAKNMMPAYPFGCDFSEGELEAGISLKALASMTLSQKLSTFIHGGRETDTSRRVLAVLGLQGALNGKERLLKRLLEGVNNKN</sequence>
<dbReference type="SUPFAM" id="SSF100950">
    <property type="entry name" value="NagB/RpiA/CoA transferase-like"/>
    <property type="match status" value="1"/>
</dbReference>
<dbReference type="RefSeq" id="WP_368375567.1">
    <property type="nucleotide sequence ID" value="NZ_JBFRYB010000001.1"/>
</dbReference>
<dbReference type="InterPro" id="IPR046433">
    <property type="entry name" value="ActCoA_hydro"/>
</dbReference>
<dbReference type="Gene3D" id="3.40.1080.10">
    <property type="entry name" value="Glutaconate Coenzyme A-transferase"/>
    <property type="match status" value="1"/>
</dbReference>
<name>A0ABV3TV28_9GAMM</name>